<dbReference type="EMBL" id="JABSTQ010009876">
    <property type="protein sequence ID" value="KAG0425212.1"/>
    <property type="molecule type" value="Genomic_DNA"/>
</dbReference>
<sequence>QTRYQHQHSQSTHVVLEMRRTSRSGRVPTPQLCVSQVWQEGALGQGAYTLKDSENDEGEEEMLHALVAHSSSNRDIVRPIEQVLLWEDRKLRMLVDTGSPVSVIPKSVLKRHRKWWPALERTPLRLSCFLGPVPVLGRIFMRVQHGQALVRSVLVVVDCEGPLLWGRNTIQAFQDVGASLLKVEMPFHVDVLRGDAPVQRLLEEFADVFKKKLGCCEGPPVKLYSFTGGARCPRIAKSSFRRSAGSALCKVFFRARPYPVSFCTPMRQCACLAFLVIAK</sequence>
<name>A0AC60PXG4_IXOPE</name>
<comment type="caution">
    <text evidence="1">The sequence shown here is derived from an EMBL/GenBank/DDBJ whole genome shotgun (WGS) entry which is preliminary data.</text>
</comment>
<accession>A0AC60PXG4</accession>
<dbReference type="Proteomes" id="UP000805193">
    <property type="component" value="Unassembled WGS sequence"/>
</dbReference>
<keyword evidence="2" id="KW-1185">Reference proteome</keyword>
<reference evidence="1 2" key="1">
    <citation type="journal article" date="2020" name="Cell">
        <title>Large-Scale Comparative Analyses of Tick Genomes Elucidate Their Genetic Diversity and Vector Capacities.</title>
        <authorList>
            <consortium name="Tick Genome and Microbiome Consortium (TIGMIC)"/>
            <person name="Jia N."/>
            <person name="Wang J."/>
            <person name="Shi W."/>
            <person name="Du L."/>
            <person name="Sun Y."/>
            <person name="Zhan W."/>
            <person name="Jiang J.F."/>
            <person name="Wang Q."/>
            <person name="Zhang B."/>
            <person name="Ji P."/>
            <person name="Bell-Sakyi L."/>
            <person name="Cui X.M."/>
            <person name="Yuan T.T."/>
            <person name="Jiang B.G."/>
            <person name="Yang W.F."/>
            <person name="Lam T.T."/>
            <person name="Chang Q.C."/>
            <person name="Ding S.J."/>
            <person name="Wang X.J."/>
            <person name="Zhu J.G."/>
            <person name="Ruan X.D."/>
            <person name="Zhao L."/>
            <person name="Wei J.T."/>
            <person name="Ye R.Z."/>
            <person name="Que T.C."/>
            <person name="Du C.H."/>
            <person name="Zhou Y.H."/>
            <person name="Cheng J.X."/>
            <person name="Dai P.F."/>
            <person name="Guo W.B."/>
            <person name="Han X.H."/>
            <person name="Huang E.J."/>
            <person name="Li L.F."/>
            <person name="Wei W."/>
            <person name="Gao Y.C."/>
            <person name="Liu J.Z."/>
            <person name="Shao H.Z."/>
            <person name="Wang X."/>
            <person name="Wang C.C."/>
            <person name="Yang T.C."/>
            <person name="Huo Q.B."/>
            <person name="Li W."/>
            <person name="Chen H.Y."/>
            <person name="Chen S.E."/>
            <person name="Zhou L.G."/>
            <person name="Ni X.B."/>
            <person name="Tian J.H."/>
            <person name="Sheng Y."/>
            <person name="Liu T."/>
            <person name="Pan Y.S."/>
            <person name="Xia L.Y."/>
            <person name="Li J."/>
            <person name="Zhao F."/>
            <person name="Cao W.C."/>
        </authorList>
    </citation>
    <scope>NUCLEOTIDE SEQUENCE [LARGE SCALE GENOMIC DNA]</scope>
    <source>
        <strain evidence="1">Iper-2018</strain>
    </source>
</reference>
<evidence type="ECO:0000313" key="1">
    <source>
        <dbReference type="EMBL" id="KAG0425212.1"/>
    </source>
</evidence>
<protein>
    <submittedName>
        <fullName evidence="1">Uncharacterized protein</fullName>
    </submittedName>
</protein>
<evidence type="ECO:0000313" key="2">
    <source>
        <dbReference type="Proteomes" id="UP000805193"/>
    </source>
</evidence>
<gene>
    <name evidence="1" type="ORF">HPB47_027615</name>
</gene>
<organism evidence="1 2">
    <name type="scientific">Ixodes persulcatus</name>
    <name type="common">Taiga tick</name>
    <dbReference type="NCBI Taxonomy" id="34615"/>
    <lineage>
        <taxon>Eukaryota</taxon>
        <taxon>Metazoa</taxon>
        <taxon>Ecdysozoa</taxon>
        <taxon>Arthropoda</taxon>
        <taxon>Chelicerata</taxon>
        <taxon>Arachnida</taxon>
        <taxon>Acari</taxon>
        <taxon>Parasitiformes</taxon>
        <taxon>Ixodida</taxon>
        <taxon>Ixodoidea</taxon>
        <taxon>Ixodidae</taxon>
        <taxon>Ixodinae</taxon>
        <taxon>Ixodes</taxon>
    </lineage>
</organism>
<feature type="non-terminal residue" evidence="1">
    <location>
        <position position="1"/>
    </location>
</feature>
<proteinExistence type="predicted"/>